<comment type="cofactor">
    <cofactor evidence="6">
        <name>Mg(2+)</name>
        <dbReference type="ChEBI" id="CHEBI:18420"/>
    </cofactor>
    <text evidence="6">Binds 1 Mg(2+) ion per monomer.</text>
</comment>
<dbReference type="Gene3D" id="3.90.25.10">
    <property type="entry name" value="UDP-galactose 4-epimerase, domain 1"/>
    <property type="match status" value="1"/>
</dbReference>
<keyword evidence="6" id="KW-0521">NADP</keyword>
<evidence type="ECO:0000256" key="5">
    <source>
        <dbReference type="ARBA" id="ARBA00048200"/>
    </source>
</evidence>
<dbReference type="CDD" id="cd05254">
    <property type="entry name" value="dTDP_HR_like_SDR_e"/>
    <property type="match status" value="1"/>
</dbReference>
<comment type="similarity">
    <text evidence="2 6">Belongs to the dTDP-4-dehydrorhamnose reductase family.</text>
</comment>
<accession>A0A7L6AYS4</accession>
<keyword evidence="6 8" id="KW-0560">Oxidoreductase</keyword>
<evidence type="ECO:0000256" key="2">
    <source>
        <dbReference type="ARBA" id="ARBA00010944"/>
    </source>
</evidence>
<evidence type="ECO:0000313" key="9">
    <source>
        <dbReference type="Proteomes" id="UP000510621"/>
    </source>
</evidence>
<evidence type="ECO:0000259" key="7">
    <source>
        <dbReference type="Pfam" id="PF04321"/>
    </source>
</evidence>
<dbReference type="Gene3D" id="3.40.50.720">
    <property type="entry name" value="NAD(P)-binding Rossmann-like Domain"/>
    <property type="match status" value="1"/>
</dbReference>
<dbReference type="UniPathway" id="UPA00281"/>
<comment type="function">
    <text evidence="6">Catalyzes the reduction of dTDP-6-deoxy-L-lyxo-4-hexulose to yield dTDP-L-rhamnose.</text>
</comment>
<dbReference type="AlphaFoldDB" id="A0A7L6AYS4"/>
<proteinExistence type="inferred from homology"/>
<dbReference type="Proteomes" id="UP000510621">
    <property type="component" value="Chromosome"/>
</dbReference>
<dbReference type="GO" id="GO:0005829">
    <property type="term" value="C:cytosol"/>
    <property type="evidence" value="ECO:0007669"/>
    <property type="project" value="TreeGrafter"/>
</dbReference>
<dbReference type="EC" id="1.1.1.133" evidence="3 6"/>
<sequence>MRVLVTGANGQLGFELQQTCPTDVTLIATDAETLDITQPKQIAAALADHQPDVVINGAAYTAVDKAEAEKETAWLINATAPEYLAQATVQQRQAGRNIHLVQVSTDFVFSGQQSTPYLPEDLPQPLSVYGASKLAGEQAVLKHLTDALVVRTSWLYSGHGHNFVKTMLRLMQEKPKLGIVYDQVGTPTWARTLASCIWALLERQAQGIYHCSDQGVASWYDFAYAIQQEALALKLLDKAIPIKAIRTKEYQLPAKRPAFSVMDKRSTESALTTPLPHWQHSLQQMLLELSTNRNYNV</sequence>
<dbReference type="NCBIfam" id="TIGR01214">
    <property type="entry name" value="rmlD"/>
    <property type="match status" value="1"/>
</dbReference>
<dbReference type="UniPathway" id="UPA00124"/>
<dbReference type="FunFam" id="3.40.50.720:FF:000159">
    <property type="entry name" value="dTDP-4-dehydrorhamnose reductase"/>
    <property type="match status" value="1"/>
</dbReference>
<dbReference type="KEGG" id="this:HZT40_09440"/>
<dbReference type="GO" id="GO:0008831">
    <property type="term" value="F:dTDP-4-dehydrorhamnose reductase activity"/>
    <property type="evidence" value="ECO:0007669"/>
    <property type="project" value="UniProtKB-EC"/>
</dbReference>
<dbReference type="InterPro" id="IPR029903">
    <property type="entry name" value="RmlD-like-bd"/>
</dbReference>
<dbReference type="Pfam" id="PF04321">
    <property type="entry name" value="RmlD_sub_bind"/>
    <property type="match status" value="1"/>
</dbReference>
<dbReference type="InterPro" id="IPR005913">
    <property type="entry name" value="dTDP_dehydrorham_reduct"/>
</dbReference>
<organism evidence="8 9">
    <name type="scientific">Candidatus Thiothrix singaporensis</name>
    <dbReference type="NCBI Taxonomy" id="2799669"/>
    <lineage>
        <taxon>Bacteria</taxon>
        <taxon>Pseudomonadati</taxon>
        <taxon>Pseudomonadota</taxon>
        <taxon>Gammaproteobacteria</taxon>
        <taxon>Thiotrichales</taxon>
        <taxon>Thiotrichaceae</taxon>
        <taxon>Thiothrix</taxon>
    </lineage>
</organism>
<dbReference type="GO" id="GO:0009243">
    <property type="term" value="P:O antigen biosynthetic process"/>
    <property type="evidence" value="ECO:0007669"/>
    <property type="project" value="UniProtKB-UniPathway"/>
</dbReference>
<evidence type="ECO:0000256" key="6">
    <source>
        <dbReference type="RuleBase" id="RU364082"/>
    </source>
</evidence>
<evidence type="ECO:0000256" key="3">
    <source>
        <dbReference type="ARBA" id="ARBA00012929"/>
    </source>
</evidence>
<dbReference type="GO" id="GO:0019305">
    <property type="term" value="P:dTDP-rhamnose biosynthetic process"/>
    <property type="evidence" value="ECO:0007669"/>
    <property type="project" value="UniProtKB-UniPathway"/>
</dbReference>
<feature type="domain" description="RmlD-like substrate binding" evidence="7">
    <location>
        <begin position="1"/>
        <end position="289"/>
    </location>
</feature>
<protein>
    <recommendedName>
        <fullName evidence="4 6">dTDP-4-dehydrorhamnose reductase</fullName>
        <ecNumber evidence="3 6">1.1.1.133</ecNumber>
    </recommendedName>
</protein>
<reference evidence="8" key="1">
    <citation type="submission" date="2020-06" db="EMBL/GenBank/DDBJ databases">
        <title>Analysis procedures for assessing recovery of high quality, complete, closed genomes from Nanopore long read metagenome sequencing.</title>
        <authorList>
            <person name="Bessarab I."/>
            <person name="Arumugam K."/>
            <person name="Haryono M."/>
            <person name="Liu X."/>
            <person name="Roy S."/>
            <person name="Zuniga-Montanez R.E."/>
            <person name="Qiu G."/>
            <person name="Drautz-Moses D.I."/>
            <person name="Law Y.Y."/>
            <person name="Wuertz S."/>
            <person name="Lauro F.M."/>
            <person name="Huson D.H."/>
            <person name="Williams R.B."/>
        </authorList>
    </citation>
    <scope>NUCLEOTIDE SEQUENCE [LARGE SCALE GENOMIC DNA]</scope>
    <source>
        <strain evidence="8">SSD2</strain>
    </source>
</reference>
<keyword evidence="9" id="KW-1185">Reference proteome</keyword>
<comment type="pathway">
    <text evidence="1 6">Carbohydrate biosynthesis; dTDP-L-rhamnose biosynthesis.</text>
</comment>
<dbReference type="EMBL" id="CP059265">
    <property type="protein sequence ID" value="QLQ34158.1"/>
    <property type="molecule type" value="Genomic_DNA"/>
</dbReference>
<name>A0A7L6AYS4_9GAMM</name>
<evidence type="ECO:0000256" key="1">
    <source>
        <dbReference type="ARBA" id="ARBA00004781"/>
    </source>
</evidence>
<dbReference type="InterPro" id="IPR036291">
    <property type="entry name" value="NAD(P)-bd_dom_sf"/>
</dbReference>
<evidence type="ECO:0000256" key="4">
    <source>
        <dbReference type="ARBA" id="ARBA00017099"/>
    </source>
</evidence>
<evidence type="ECO:0000313" key="8">
    <source>
        <dbReference type="EMBL" id="QLQ34158.1"/>
    </source>
</evidence>
<gene>
    <name evidence="8" type="primary">rfbD</name>
    <name evidence="8" type="ORF">HZT40_09440</name>
</gene>
<dbReference type="SUPFAM" id="SSF51735">
    <property type="entry name" value="NAD(P)-binding Rossmann-fold domains"/>
    <property type="match status" value="1"/>
</dbReference>
<comment type="catalytic activity">
    <reaction evidence="5 6">
        <text>dTDP-beta-L-rhamnose + NADP(+) = dTDP-4-dehydro-beta-L-rhamnose + NADPH + H(+)</text>
        <dbReference type="Rhea" id="RHEA:21796"/>
        <dbReference type="ChEBI" id="CHEBI:15378"/>
        <dbReference type="ChEBI" id="CHEBI:57510"/>
        <dbReference type="ChEBI" id="CHEBI:57783"/>
        <dbReference type="ChEBI" id="CHEBI:58349"/>
        <dbReference type="ChEBI" id="CHEBI:62830"/>
        <dbReference type="EC" id="1.1.1.133"/>
    </reaction>
</comment>
<dbReference type="PANTHER" id="PTHR10491:SF4">
    <property type="entry name" value="METHIONINE ADENOSYLTRANSFERASE 2 SUBUNIT BETA"/>
    <property type="match status" value="1"/>
</dbReference>
<dbReference type="PANTHER" id="PTHR10491">
    <property type="entry name" value="DTDP-4-DEHYDRORHAMNOSE REDUCTASE"/>
    <property type="match status" value="1"/>
</dbReference>